<protein>
    <recommendedName>
        <fullName evidence="5">M protein, serotype 2.1</fullName>
    </recommendedName>
</protein>
<dbReference type="PANTHER" id="PTHR38120">
    <property type="entry name" value="EXPRESSED PROTEIN"/>
    <property type="match status" value="1"/>
</dbReference>
<accession>A0A0D2H675</accession>
<evidence type="ECO:0000256" key="1">
    <source>
        <dbReference type="SAM" id="Coils"/>
    </source>
</evidence>
<dbReference type="RefSeq" id="XP_013273034.1">
    <property type="nucleotide sequence ID" value="XM_013417580.1"/>
</dbReference>
<keyword evidence="4" id="KW-1185">Reference proteome</keyword>
<dbReference type="EMBL" id="KN847477">
    <property type="protein sequence ID" value="KIX05898.1"/>
    <property type="molecule type" value="Genomic_DNA"/>
</dbReference>
<dbReference type="PANTHER" id="PTHR38120:SF1">
    <property type="entry name" value="M PROTEIN, SEROTYPE 2.1"/>
    <property type="match status" value="1"/>
</dbReference>
<proteinExistence type="predicted"/>
<dbReference type="AlphaFoldDB" id="A0A0D2H675"/>
<dbReference type="OrthoDB" id="2121319at2759"/>
<keyword evidence="1" id="KW-0175">Coiled coil</keyword>
<feature type="coiled-coil region" evidence="1">
    <location>
        <begin position="234"/>
        <end position="286"/>
    </location>
</feature>
<feature type="compositionally biased region" description="Polar residues" evidence="2">
    <location>
        <begin position="197"/>
        <end position="211"/>
    </location>
</feature>
<dbReference type="HOGENOM" id="CLU_015321_0_0_1"/>
<feature type="region of interest" description="Disordered" evidence="2">
    <location>
        <begin position="194"/>
        <end position="224"/>
    </location>
</feature>
<organism evidence="3 4">
    <name type="scientific">Rhinocladiella mackenziei CBS 650.93</name>
    <dbReference type="NCBI Taxonomy" id="1442369"/>
    <lineage>
        <taxon>Eukaryota</taxon>
        <taxon>Fungi</taxon>
        <taxon>Dikarya</taxon>
        <taxon>Ascomycota</taxon>
        <taxon>Pezizomycotina</taxon>
        <taxon>Eurotiomycetes</taxon>
        <taxon>Chaetothyriomycetidae</taxon>
        <taxon>Chaetothyriales</taxon>
        <taxon>Herpotrichiellaceae</taxon>
        <taxon>Rhinocladiella</taxon>
    </lineage>
</organism>
<feature type="coiled-coil region" evidence="1">
    <location>
        <begin position="320"/>
        <end position="357"/>
    </location>
</feature>
<name>A0A0D2H675_9EURO</name>
<reference evidence="3 4" key="1">
    <citation type="submission" date="2015-01" db="EMBL/GenBank/DDBJ databases">
        <title>The Genome Sequence of Rhinocladiella mackenzie CBS 650.93.</title>
        <authorList>
            <consortium name="The Broad Institute Genomics Platform"/>
            <person name="Cuomo C."/>
            <person name="de Hoog S."/>
            <person name="Gorbushina A."/>
            <person name="Stielow B."/>
            <person name="Teixiera M."/>
            <person name="Abouelleil A."/>
            <person name="Chapman S.B."/>
            <person name="Priest M."/>
            <person name="Young S.K."/>
            <person name="Wortman J."/>
            <person name="Nusbaum C."/>
            <person name="Birren B."/>
        </authorList>
    </citation>
    <scope>NUCLEOTIDE SEQUENCE [LARGE SCALE GENOMIC DNA]</scope>
    <source>
        <strain evidence="3 4">CBS 650.93</strain>
    </source>
</reference>
<feature type="region of interest" description="Disordered" evidence="2">
    <location>
        <begin position="1"/>
        <end position="84"/>
    </location>
</feature>
<gene>
    <name evidence="3" type="ORF">Z518_03871</name>
</gene>
<feature type="compositionally biased region" description="Polar residues" evidence="2">
    <location>
        <begin position="511"/>
        <end position="546"/>
    </location>
</feature>
<feature type="compositionally biased region" description="Low complexity" evidence="2">
    <location>
        <begin position="32"/>
        <end position="41"/>
    </location>
</feature>
<evidence type="ECO:0000256" key="2">
    <source>
        <dbReference type="SAM" id="MobiDB-lite"/>
    </source>
</evidence>
<dbReference type="Proteomes" id="UP000053617">
    <property type="component" value="Unassembled WGS sequence"/>
</dbReference>
<feature type="region of interest" description="Disordered" evidence="2">
    <location>
        <begin position="114"/>
        <end position="133"/>
    </location>
</feature>
<dbReference type="VEuPathDB" id="FungiDB:Z518_03871"/>
<dbReference type="GeneID" id="25291942"/>
<evidence type="ECO:0000313" key="4">
    <source>
        <dbReference type="Proteomes" id="UP000053617"/>
    </source>
</evidence>
<feature type="compositionally biased region" description="Low complexity" evidence="2">
    <location>
        <begin position="212"/>
        <end position="222"/>
    </location>
</feature>
<feature type="region of interest" description="Disordered" evidence="2">
    <location>
        <begin position="426"/>
        <end position="625"/>
    </location>
</feature>
<sequence>MSTPSARKPLSTPMNTPSPRRNPVENSPSRPPVASSVPTSTGQGLARTPSLRQTRPLRKATNRLSSSFGTPDNEIENEETKSANAQLIADLKEQVHRAEQASEQYKKQLEGMQQRLDEAATEQTASEERDYQRQTELDRLKAEIKDLTRQCRELELIYNEDKQAFLQDRERQASKEADLQAVIGRLNEALRNRSAERLNTSRSTGIAETQLSDGSADGSAAARDSHAPDFLQTLQQKEAAIEALRFDLAEAQLKLAEQEHMGDGRLQALEKAIMEIKMQNARLVEENESFQMLLSEKTLKGDFMHDHHTHEDIGEMSTLAEELESTEEDTEGQSEAYKKLEADNKSLREENKALTLYIDKIIGRLLQHEGFERIIHDKEEPPPPPTRSAATDKALPAVPDQHTSTPTQTAATTAAGVATGLLQRARSVVSRPGPKARPMSYAQPAPAAPTPNENPETAPSIPLNRGHRRARSDQVQTDMAAAAVVQQMNRGSPMRTVSGGPMSPGIRPLSPQLSQGRGSYFSPTSATRAPSGSGTRGGSSANSMTSEHSEEQKSYTDGSSTAAQTGGSNPSQGQSNIPGAVMKQNQLRPLRLVQEQAVADEEQKRNNRSSWIGWLRGSTIEAQNE</sequence>
<feature type="compositionally biased region" description="Polar residues" evidence="2">
    <location>
        <begin position="555"/>
        <end position="587"/>
    </location>
</feature>
<evidence type="ECO:0008006" key="5">
    <source>
        <dbReference type="Google" id="ProtNLM"/>
    </source>
</evidence>
<dbReference type="STRING" id="1442369.A0A0D2H675"/>
<evidence type="ECO:0000313" key="3">
    <source>
        <dbReference type="EMBL" id="KIX05898.1"/>
    </source>
</evidence>
<feature type="compositionally biased region" description="Low complexity" evidence="2">
    <location>
        <begin position="450"/>
        <end position="459"/>
    </location>
</feature>